<dbReference type="AlphaFoldDB" id="A0A379QP89"/>
<sequence>MSNVVKELSEYKLDGFAELLNQSLDDDEALDILNKMFSTLTTFIIHPSSKRKKRDDFIDSLRSIFPDGFDNSIRLIDEKVNVIKMQKGYLTQ</sequence>
<accession>A0A379QP89</accession>
<proteinExistence type="predicted"/>
<dbReference type="EMBL" id="UGWP01000004">
    <property type="protein sequence ID" value="SUF58945.1"/>
    <property type="molecule type" value="Genomic_DNA"/>
</dbReference>
<evidence type="ECO:0000313" key="1">
    <source>
        <dbReference type="EMBL" id="SUF58945.1"/>
    </source>
</evidence>
<reference evidence="1 2" key="1">
    <citation type="submission" date="2018-06" db="EMBL/GenBank/DDBJ databases">
        <authorList>
            <consortium name="Pathogen Informatics"/>
            <person name="Doyle S."/>
        </authorList>
    </citation>
    <scope>NUCLEOTIDE SEQUENCE [LARGE SCALE GENOMIC DNA]</scope>
    <source>
        <strain evidence="1 2">NCTC10252</strain>
    </source>
</reference>
<organism evidence="1 2">
    <name type="scientific">Salmonella enterica</name>
    <name type="common">Salmonella choleraesuis</name>
    <dbReference type="NCBI Taxonomy" id="28901"/>
    <lineage>
        <taxon>Bacteria</taxon>
        <taxon>Pseudomonadati</taxon>
        <taxon>Pseudomonadota</taxon>
        <taxon>Gammaproteobacteria</taxon>
        <taxon>Enterobacterales</taxon>
        <taxon>Enterobacteriaceae</taxon>
        <taxon>Salmonella</taxon>
    </lineage>
</organism>
<gene>
    <name evidence="1" type="ORF">NCTC10252_04291</name>
</gene>
<evidence type="ECO:0000313" key="2">
    <source>
        <dbReference type="Proteomes" id="UP000254597"/>
    </source>
</evidence>
<dbReference type="Proteomes" id="UP000254597">
    <property type="component" value="Unassembled WGS sequence"/>
</dbReference>
<name>A0A379QP89_SALER</name>
<protein>
    <submittedName>
        <fullName evidence="1">Uncharacterized protein</fullName>
    </submittedName>
</protein>